<proteinExistence type="predicted"/>
<keyword evidence="2" id="KW-1185">Reference proteome</keyword>
<evidence type="ECO:0000313" key="2">
    <source>
        <dbReference type="Proteomes" id="UP000070442"/>
    </source>
</evidence>
<organism evidence="1 2">
    <name type="scientific">Aedoeadaptatus coxii</name>
    <dbReference type="NCBI Taxonomy" id="755172"/>
    <lineage>
        <taxon>Bacteria</taxon>
        <taxon>Bacillati</taxon>
        <taxon>Bacillota</taxon>
        <taxon>Tissierellia</taxon>
        <taxon>Tissierellales</taxon>
        <taxon>Peptoniphilaceae</taxon>
        <taxon>Aedoeadaptatus</taxon>
    </lineage>
</organism>
<gene>
    <name evidence="1" type="ORF">HMPREF1863_01050</name>
</gene>
<dbReference type="Gene3D" id="3.30.70.240">
    <property type="match status" value="1"/>
</dbReference>
<dbReference type="PATRIC" id="fig|755172.3.peg.1009"/>
<dbReference type="Proteomes" id="UP000070442">
    <property type="component" value="Unassembled WGS sequence"/>
</dbReference>
<comment type="caution">
    <text evidence="1">The sequence shown here is derived from an EMBL/GenBank/DDBJ whole genome shotgun (WGS) entry which is preliminary data.</text>
</comment>
<dbReference type="RefSeq" id="WP_068367953.1">
    <property type="nucleotide sequence ID" value="NZ_CAMQER010000016.1"/>
</dbReference>
<sequence length="95" mass="11340">MYAIVLDLNFEILKNHFEDPHKIAFDEISHELNKFAFEKTTGNIFIHRLEKDGLKDLYRAINRLSTIPWLKDSIRELRAFKIEDWSNFTSIIKES</sequence>
<name>A0A134AG16_9FIRM</name>
<dbReference type="OrthoDB" id="8611858at2"/>
<dbReference type="STRING" id="755172.HMPREF1863_01050"/>
<protein>
    <submittedName>
        <fullName evidence="1">Virulence-associated protein D region</fullName>
    </submittedName>
</protein>
<evidence type="ECO:0000313" key="1">
    <source>
        <dbReference type="EMBL" id="KXB66668.1"/>
    </source>
</evidence>
<reference evidence="2" key="1">
    <citation type="submission" date="2016-01" db="EMBL/GenBank/DDBJ databases">
        <authorList>
            <person name="Mitreva M."/>
            <person name="Pepin K.H."/>
            <person name="Mihindukulasuriya K.A."/>
            <person name="Fulton R."/>
            <person name="Fronick C."/>
            <person name="O'Laughlin M."/>
            <person name="Miner T."/>
            <person name="Herter B."/>
            <person name="Rosa B.A."/>
            <person name="Cordes M."/>
            <person name="Tomlinson C."/>
            <person name="Wollam A."/>
            <person name="Palsikar V.B."/>
            <person name="Mardis E.R."/>
            <person name="Wilson R.K."/>
        </authorList>
    </citation>
    <scope>NUCLEOTIDE SEQUENCE [LARGE SCALE GENOMIC DNA]</scope>
    <source>
        <strain evidence="2">DNF00729</strain>
    </source>
</reference>
<dbReference type="AlphaFoldDB" id="A0A134AG16"/>
<accession>A0A134AG16</accession>
<dbReference type="EMBL" id="LSDG01000027">
    <property type="protein sequence ID" value="KXB66668.1"/>
    <property type="molecule type" value="Genomic_DNA"/>
</dbReference>